<name>F0YNI8_AURAN</name>
<dbReference type="RefSeq" id="XP_009041973.1">
    <property type="nucleotide sequence ID" value="XM_009043725.1"/>
</dbReference>
<sequence length="378" mass="43512">MFDDVLNLKYNSLVASLSEKVANEQEARRIRAIELLEDAAYTDSRISRSDADFSAEAAAGVKFTRLIAELRQMWEDEEVHRAGVLERRVRSQASAHYDVVLGQLQSQLELALRMNEDADQQWMAEIRNSTYEHVCLMKSFEEKCSSHYGARLNKYVESTDHRLAIYEEDLLVLGANTERNCSALKSKIHRLRVACGKWRIDYQRHGSEHSGEVQRRYRMITVELEPSQMSPGLAQQEPILLKFKSQLQQLWNRLDTQPGDRINTLGKRQRILLNSAGCTESLVGAYGYAINKMRSQLPLACLVSRYEFLGYRIALFAKLAPKNGGTLTHLGVVSDYNSLREEYRTLHARLNREMLDYEQENRTPFLYRGVPYLPLLSE</sequence>
<evidence type="ECO:0000313" key="2">
    <source>
        <dbReference type="Proteomes" id="UP000002729"/>
    </source>
</evidence>
<dbReference type="OrthoDB" id="192725at2759"/>
<organism evidence="2">
    <name type="scientific">Aureococcus anophagefferens</name>
    <name type="common">Harmful bloom alga</name>
    <dbReference type="NCBI Taxonomy" id="44056"/>
    <lineage>
        <taxon>Eukaryota</taxon>
        <taxon>Sar</taxon>
        <taxon>Stramenopiles</taxon>
        <taxon>Ochrophyta</taxon>
        <taxon>Pelagophyceae</taxon>
        <taxon>Pelagomonadales</taxon>
        <taxon>Pelagomonadaceae</taxon>
        <taxon>Aureococcus</taxon>
    </lineage>
</organism>
<gene>
    <name evidence="1" type="ORF">AURANDRAFT_68112</name>
</gene>
<dbReference type="Proteomes" id="UP000002729">
    <property type="component" value="Unassembled WGS sequence"/>
</dbReference>
<protein>
    <submittedName>
        <fullName evidence="1">Uncharacterized protein</fullName>
    </submittedName>
</protein>
<evidence type="ECO:0000313" key="1">
    <source>
        <dbReference type="EMBL" id="EGB03327.1"/>
    </source>
</evidence>
<dbReference type="InParanoid" id="F0YNI8"/>
<accession>F0YNI8</accession>
<reference evidence="1 2" key="1">
    <citation type="journal article" date="2011" name="Proc. Natl. Acad. Sci. U.S.A.">
        <title>Niche of harmful alga Aureococcus anophagefferens revealed through ecogenomics.</title>
        <authorList>
            <person name="Gobler C.J."/>
            <person name="Berry D.L."/>
            <person name="Dyhrman S.T."/>
            <person name="Wilhelm S.W."/>
            <person name="Salamov A."/>
            <person name="Lobanov A.V."/>
            <person name="Zhang Y."/>
            <person name="Collier J.L."/>
            <person name="Wurch L.L."/>
            <person name="Kustka A.B."/>
            <person name="Dill B.D."/>
            <person name="Shah M."/>
            <person name="VerBerkmoes N.C."/>
            <person name="Kuo A."/>
            <person name="Terry A."/>
            <person name="Pangilinan J."/>
            <person name="Lindquist E.A."/>
            <person name="Lucas S."/>
            <person name="Paulsen I.T."/>
            <person name="Hattenrath-Lehmann T.K."/>
            <person name="Talmage S.C."/>
            <person name="Walker E.A."/>
            <person name="Koch F."/>
            <person name="Burson A.M."/>
            <person name="Marcoval M.A."/>
            <person name="Tang Y.Z."/>
            <person name="Lecleir G.R."/>
            <person name="Coyne K.J."/>
            <person name="Berg G.M."/>
            <person name="Bertrand E.M."/>
            <person name="Saito M.A."/>
            <person name="Gladyshev V.N."/>
            <person name="Grigoriev I.V."/>
        </authorList>
    </citation>
    <scope>NUCLEOTIDE SEQUENCE [LARGE SCALE GENOMIC DNA]</scope>
    <source>
        <strain evidence="2">CCMP 1984</strain>
    </source>
</reference>
<dbReference type="EMBL" id="GL833176">
    <property type="protein sequence ID" value="EGB03327.1"/>
    <property type="molecule type" value="Genomic_DNA"/>
</dbReference>
<dbReference type="AlphaFoldDB" id="F0YNI8"/>
<keyword evidence="2" id="KW-1185">Reference proteome</keyword>
<dbReference type="GeneID" id="20226613"/>
<proteinExistence type="predicted"/>
<dbReference type="KEGG" id="aaf:AURANDRAFT_68112"/>